<evidence type="ECO:0000313" key="1">
    <source>
        <dbReference type="EMBL" id="MFK4443344.1"/>
    </source>
</evidence>
<gene>
    <name evidence="1" type="ORF">ABH943_003366</name>
</gene>
<evidence type="ECO:0000313" key="2">
    <source>
        <dbReference type="Proteomes" id="UP001620514"/>
    </source>
</evidence>
<name>A0ABW8MI37_9BURK</name>
<protein>
    <submittedName>
        <fullName evidence="1">Uncharacterized protein</fullName>
    </submittedName>
</protein>
<keyword evidence="2" id="KW-1185">Reference proteome</keyword>
<organism evidence="1 2">
    <name type="scientific">Caballeronia udeis</name>
    <dbReference type="NCBI Taxonomy" id="1232866"/>
    <lineage>
        <taxon>Bacteria</taxon>
        <taxon>Pseudomonadati</taxon>
        <taxon>Pseudomonadota</taxon>
        <taxon>Betaproteobacteria</taxon>
        <taxon>Burkholderiales</taxon>
        <taxon>Burkholderiaceae</taxon>
        <taxon>Caballeronia</taxon>
    </lineage>
</organism>
<proteinExistence type="predicted"/>
<accession>A0ABW8MI37</accession>
<comment type="caution">
    <text evidence="1">The sequence shown here is derived from an EMBL/GenBank/DDBJ whole genome shotgun (WGS) entry which is preliminary data.</text>
</comment>
<dbReference type="Proteomes" id="UP001620514">
    <property type="component" value="Unassembled WGS sequence"/>
</dbReference>
<reference evidence="1 2" key="1">
    <citation type="submission" date="2024-11" db="EMBL/GenBank/DDBJ databases">
        <title>Using genomics to understand microbial adaptation to soil warming.</title>
        <authorList>
            <person name="Deangelis K.M. PhD."/>
        </authorList>
    </citation>
    <scope>NUCLEOTIDE SEQUENCE [LARGE SCALE GENOMIC DNA]</scope>
    <source>
        <strain evidence="1 2">GAS97</strain>
    </source>
</reference>
<dbReference type="EMBL" id="JBIYDN010000009">
    <property type="protein sequence ID" value="MFK4443344.1"/>
    <property type="molecule type" value="Genomic_DNA"/>
</dbReference>
<sequence length="35" mass="3857">MTTDPQGAPSTRPLTFSPYIELGGPWYFARIVGMV</sequence>